<reference evidence="3" key="1">
    <citation type="journal article" date="2019" name="Int. J. Syst. Evol. Microbiol.">
        <title>The Global Catalogue of Microorganisms (GCM) 10K type strain sequencing project: providing services to taxonomists for standard genome sequencing and annotation.</title>
        <authorList>
            <consortium name="The Broad Institute Genomics Platform"/>
            <consortium name="The Broad Institute Genome Sequencing Center for Infectious Disease"/>
            <person name="Wu L."/>
            <person name="Ma J."/>
        </authorList>
    </citation>
    <scope>NUCLEOTIDE SEQUENCE [LARGE SCALE GENOMIC DNA]</scope>
    <source>
        <strain evidence="3">NBRC 15640</strain>
    </source>
</reference>
<feature type="domain" description="YdhG-like" evidence="1">
    <location>
        <begin position="17"/>
        <end position="119"/>
    </location>
</feature>
<dbReference type="AlphaFoldDB" id="A0AAV5P0J3"/>
<dbReference type="EMBL" id="BSNX01000075">
    <property type="protein sequence ID" value="GLQ76297.1"/>
    <property type="molecule type" value="Genomic_DNA"/>
</dbReference>
<accession>A0AAV5P0J3</accession>
<organism evidence="2 3">
    <name type="scientific">Vibrio penaeicida</name>
    <dbReference type="NCBI Taxonomy" id="104609"/>
    <lineage>
        <taxon>Bacteria</taxon>
        <taxon>Pseudomonadati</taxon>
        <taxon>Pseudomonadota</taxon>
        <taxon>Gammaproteobacteria</taxon>
        <taxon>Vibrionales</taxon>
        <taxon>Vibrionaceae</taxon>
        <taxon>Vibrio</taxon>
    </lineage>
</organism>
<protein>
    <recommendedName>
        <fullName evidence="1">YdhG-like domain-containing protein</fullName>
    </recommendedName>
</protein>
<sequence>MNQDVSKVFEHYPEAIRQRLMQVRALLYDVAAEENLGEIEETLKWGEPSYLSRHGSTVRLGWKQSEPELYCVYFHCQTKLVETFRELYGDEMTYQGNRAIEFHIDKPLAEHPLKHCLYLALNYHKLKNKPLLGA</sequence>
<dbReference type="Proteomes" id="UP001156690">
    <property type="component" value="Unassembled WGS sequence"/>
</dbReference>
<name>A0AAV5P0J3_9VIBR</name>
<evidence type="ECO:0000313" key="2">
    <source>
        <dbReference type="EMBL" id="GLQ76297.1"/>
    </source>
</evidence>
<comment type="caution">
    <text evidence="2">The sequence shown here is derived from an EMBL/GenBank/DDBJ whole genome shotgun (WGS) entry which is preliminary data.</text>
</comment>
<gene>
    <name evidence="2" type="ORF">GCM10007932_56600</name>
</gene>
<evidence type="ECO:0000313" key="3">
    <source>
        <dbReference type="Proteomes" id="UP001156690"/>
    </source>
</evidence>
<dbReference type="InterPro" id="IPR014922">
    <property type="entry name" value="YdhG-like"/>
</dbReference>
<dbReference type="RefSeq" id="WP_126608458.1">
    <property type="nucleotide sequence ID" value="NZ_AP025145.1"/>
</dbReference>
<proteinExistence type="predicted"/>
<dbReference type="SUPFAM" id="SSF159888">
    <property type="entry name" value="YdhG-like"/>
    <property type="match status" value="1"/>
</dbReference>
<dbReference type="Pfam" id="PF08818">
    <property type="entry name" value="DUF1801"/>
    <property type="match status" value="1"/>
</dbReference>
<keyword evidence="3" id="KW-1185">Reference proteome</keyword>
<evidence type="ECO:0000259" key="1">
    <source>
        <dbReference type="Pfam" id="PF08818"/>
    </source>
</evidence>